<reference evidence="4 5" key="1">
    <citation type="submission" date="2009-10" db="EMBL/GenBank/DDBJ databases">
        <title>Complete sequence of Halothiobacillus neapolitanus c2.</title>
        <authorList>
            <consortium name="US DOE Joint Genome Institute"/>
            <person name="Lucas S."/>
            <person name="Copeland A."/>
            <person name="Lapidus A."/>
            <person name="Glavina del Rio T."/>
            <person name="Tice H."/>
            <person name="Bruce D."/>
            <person name="Goodwin L."/>
            <person name="Pitluck S."/>
            <person name="Davenport K."/>
            <person name="Brettin T."/>
            <person name="Detter J.C."/>
            <person name="Han C."/>
            <person name="Tapia R."/>
            <person name="Larimer F."/>
            <person name="Land M."/>
            <person name="Hauser L."/>
            <person name="Kyrpides N."/>
            <person name="Mikhailova N."/>
            <person name="Kerfeld C."/>
            <person name="Cannon G."/>
            <person name="Heinhort S."/>
        </authorList>
    </citation>
    <scope>NUCLEOTIDE SEQUENCE [LARGE SCALE GENOMIC DNA]</scope>
    <source>
        <strain evidence="5">ATCC 23641 / c2</strain>
    </source>
</reference>
<comment type="similarity">
    <text evidence="1">Belongs to the ribosome association toxin RatA family.</text>
</comment>
<proteinExistence type="inferred from homology"/>
<gene>
    <name evidence="4" type="ordered locus">Hneap_1529</name>
</gene>
<protein>
    <submittedName>
        <fullName evidence="4">Cyclase/dehydrase</fullName>
    </submittedName>
</protein>
<dbReference type="InterPro" id="IPR005031">
    <property type="entry name" value="COQ10_START"/>
</dbReference>
<dbReference type="HOGENOM" id="CLU_079653_3_1_6"/>
<dbReference type="PANTHER" id="PTHR12901">
    <property type="entry name" value="SPERM PROTEIN HOMOLOG"/>
    <property type="match status" value="1"/>
</dbReference>
<keyword evidence="2" id="KW-1277">Toxin-antitoxin system</keyword>
<evidence type="ECO:0000259" key="3">
    <source>
        <dbReference type="Pfam" id="PF03364"/>
    </source>
</evidence>
<name>D0L0Y7_HALNC</name>
<dbReference type="SUPFAM" id="SSF55961">
    <property type="entry name" value="Bet v1-like"/>
    <property type="match status" value="1"/>
</dbReference>
<dbReference type="Gene3D" id="3.30.530.20">
    <property type="match status" value="1"/>
</dbReference>
<dbReference type="STRING" id="555778.Hneap_1529"/>
<sequence>MILAPRPTLTPISVVSTAISIGDHSSRSRSTAFMTNITRQIHVPYSAAQMYHLVNDVAAYPEFLPWCDASRVLRVQDNEMDASITLKVGALRKVFTTRNINDPGKKIVVSLLNGPFKSLDGFWSFNDLDEGGSMIRLNMSFEFSSKLVDMAIGPVFREIVRNLITAFQHRAVAVYGDQIEPGGVS</sequence>
<evidence type="ECO:0000256" key="2">
    <source>
        <dbReference type="ARBA" id="ARBA00022649"/>
    </source>
</evidence>
<dbReference type="EMBL" id="CP001801">
    <property type="protein sequence ID" value="ACX96360.1"/>
    <property type="molecule type" value="Genomic_DNA"/>
</dbReference>
<dbReference type="PANTHER" id="PTHR12901:SF10">
    <property type="entry name" value="COENZYME Q-BINDING PROTEIN COQ10, MITOCHONDRIAL"/>
    <property type="match status" value="1"/>
</dbReference>
<evidence type="ECO:0000256" key="1">
    <source>
        <dbReference type="ARBA" id="ARBA00008918"/>
    </source>
</evidence>
<organism evidence="4 5">
    <name type="scientific">Halothiobacillus neapolitanus (strain ATCC 23641 / DSM 15147 / CIP 104769 / NCIMB 8539 / c2)</name>
    <name type="common">Thiobacillus neapolitanus</name>
    <dbReference type="NCBI Taxonomy" id="555778"/>
    <lineage>
        <taxon>Bacteria</taxon>
        <taxon>Pseudomonadati</taxon>
        <taxon>Pseudomonadota</taxon>
        <taxon>Gammaproteobacteria</taxon>
        <taxon>Chromatiales</taxon>
        <taxon>Halothiobacillaceae</taxon>
        <taxon>Halothiobacillus</taxon>
    </lineage>
</organism>
<feature type="domain" description="Coenzyme Q-binding protein COQ10 START" evidence="3">
    <location>
        <begin position="43"/>
        <end position="167"/>
    </location>
</feature>
<dbReference type="KEGG" id="hna:Hneap_1529"/>
<dbReference type="InterPro" id="IPR023393">
    <property type="entry name" value="START-like_dom_sf"/>
</dbReference>
<dbReference type="GO" id="GO:0048039">
    <property type="term" value="F:ubiquinone binding"/>
    <property type="evidence" value="ECO:0007669"/>
    <property type="project" value="InterPro"/>
</dbReference>
<keyword evidence="5" id="KW-1185">Reference proteome</keyword>
<dbReference type="CDD" id="cd07813">
    <property type="entry name" value="COQ10p_like"/>
    <property type="match status" value="1"/>
</dbReference>
<dbReference type="Proteomes" id="UP000009102">
    <property type="component" value="Chromosome"/>
</dbReference>
<dbReference type="eggNOG" id="COG2867">
    <property type="taxonomic scope" value="Bacteria"/>
</dbReference>
<evidence type="ECO:0000313" key="4">
    <source>
        <dbReference type="EMBL" id="ACX96360.1"/>
    </source>
</evidence>
<dbReference type="GO" id="GO:0045333">
    <property type="term" value="P:cellular respiration"/>
    <property type="evidence" value="ECO:0007669"/>
    <property type="project" value="InterPro"/>
</dbReference>
<evidence type="ECO:0000313" key="5">
    <source>
        <dbReference type="Proteomes" id="UP000009102"/>
    </source>
</evidence>
<dbReference type="InterPro" id="IPR044996">
    <property type="entry name" value="COQ10-like"/>
</dbReference>
<dbReference type="Pfam" id="PF03364">
    <property type="entry name" value="Polyketide_cyc"/>
    <property type="match status" value="1"/>
</dbReference>
<dbReference type="AlphaFoldDB" id="D0L0Y7"/>
<accession>D0L0Y7</accession>